<dbReference type="PANTHER" id="PTHR33085:SF145">
    <property type="entry name" value="OS05G0302200 PROTEIN"/>
    <property type="match status" value="1"/>
</dbReference>
<dbReference type="PANTHER" id="PTHR33085">
    <property type="entry name" value="OS12G0113100 PROTEIN-RELATED"/>
    <property type="match status" value="1"/>
</dbReference>
<evidence type="ECO:0000313" key="1">
    <source>
        <dbReference type="EnsemblPlants" id="OPUNC03G03370.1"/>
    </source>
</evidence>
<accession>A0A0E0K8S0</accession>
<organism evidence="1">
    <name type="scientific">Oryza punctata</name>
    <name type="common">Red rice</name>
    <dbReference type="NCBI Taxonomy" id="4537"/>
    <lineage>
        <taxon>Eukaryota</taxon>
        <taxon>Viridiplantae</taxon>
        <taxon>Streptophyta</taxon>
        <taxon>Embryophyta</taxon>
        <taxon>Tracheophyta</taxon>
        <taxon>Spermatophyta</taxon>
        <taxon>Magnoliopsida</taxon>
        <taxon>Liliopsida</taxon>
        <taxon>Poales</taxon>
        <taxon>Poaceae</taxon>
        <taxon>BOP clade</taxon>
        <taxon>Oryzoideae</taxon>
        <taxon>Oryzeae</taxon>
        <taxon>Oryzinae</taxon>
        <taxon>Oryza</taxon>
    </lineage>
</organism>
<reference evidence="1" key="2">
    <citation type="submission" date="2018-05" db="EMBL/GenBank/DDBJ databases">
        <title>OpunRS2 (Oryza punctata Reference Sequence Version 2).</title>
        <authorList>
            <person name="Zhang J."/>
            <person name="Kudrna D."/>
            <person name="Lee S."/>
            <person name="Talag J."/>
            <person name="Welchert J."/>
            <person name="Wing R.A."/>
        </authorList>
    </citation>
    <scope>NUCLEOTIDE SEQUENCE [LARGE SCALE GENOMIC DNA]</scope>
</reference>
<reference evidence="1" key="1">
    <citation type="submission" date="2015-04" db="UniProtKB">
        <authorList>
            <consortium name="EnsemblPlants"/>
        </authorList>
    </citation>
    <scope>IDENTIFICATION</scope>
</reference>
<name>A0A0E0K8S0_ORYPU</name>
<dbReference type="AlphaFoldDB" id="A0A0E0K8S0"/>
<sequence length="788" mass="87352">MERLQLPNPILRMWNSYCFPLADRKVVSVDKSGRAVLFDADTRHLVTMPNLHKPKWDPISLSVPNTVHGDGDDGGSLFHVLIDSTSMPNLHKPKWDPISLFVPNADVDTLHGGDDGGNLLVMERSPAPEVNSCMQTSLRLRKLTFAESCLCQLLPPPPYLRDDKYSHGGSQVCISVEDIGTYCPDTASHTWSQVGEWTFPFHGKVEYVPELKLWFGLSAGDREHLAAADLSSMDSHSQPQLVGSWKYLEPHVEWQELKDSQLVNRGSGRFCIARFFHTYDIFNYDFTDKSIGESFVVLTSVEVPPYVHDGNCSGSGSSNCEAKLEMITHKSLCRMSDAAGIHASAMGLSRRFLNLIVGSSGSGISGVKSLSCIDVTNQPLMSRTIESTLGLSRRILNLVVGNGLPGVKSLCCIDLTHQSLFNPTTPTRAPNGNGSQSGGPPYYAIPRTPASLMMEQFHLPRSSMTFRASASAPKDDQWKIDCFPLAGGKVICVDQLGRAFHFNAETGQAVITPSLHKPKSIPLALFVPNADADNNQDYNRWIRGSSLFVMERFPKPEVGCRAQQHSDQFEAFVYCKTRSKEYWDCILLPPPPCVREPKYWEDGRCLEISSYAALGTSDICISINGVGTYRLHTESQAWEEVGKWTLPFHGRAEYVPELKLWFGLSAESQHLAASDLSSLDSQPQLLGPWKELDLPDEWKECKDSQLVNLGSGKFCIARFFHPTIHKGQLGDELSDQNFTVLTGVEVVPRLQDANINANISSNGITELQIIPHKSRYHSSIDTTVHAVF</sequence>
<dbReference type="Pfam" id="PF07893">
    <property type="entry name" value="DUF1668"/>
    <property type="match status" value="3"/>
</dbReference>
<dbReference type="EnsemblPlants" id="OPUNC03G03370.1">
    <property type="protein sequence ID" value="OPUNC03G03370.1"/>
    <property type="gene ID" value="OPUNC03G03370"/>
</dbReference>
<dbReference type="InterPro" id="IPR012871">
    <property type="entry name" value="DUF1668_ORYSA"/>
</dbReference>
<dbReference type="HOGENOM" id="CLU_018267_4_0_1"/>
<dbReference type="Proteomes" id="UP000026962">
    <property type="component" value="Chromosome 3"/>
</dbReference>
<protein>
    <submittedName>
        <fullName evidence="1">Uncharacterized protein</fullName>
    </submittedName>
</protein>
<keyword evidence="2" id="KW-1185">Reference proteome</keyword>
<evidence type="ECO:0000313" key="2">
    <source>
        <dbReference type="Proteomes" id="UP000026962"/>
    </source>
</evidence>
<dbReference type="Gramene" id="OPUNC03G03370.1">
    <property type="protein sequence ID" value="OPUNC03G03370.1"/>
    <property type="gene ID" value="OPUNC03G03370"/>
</dbReference>
<dbReference type="eggNOG" id="ENOG502R406">
    <property type="taxonomic scope" value="Eukaryota"/>
</dbReference>
<proteinExistence type="predicted"/>